<accession>A0A1X2LBK6</accession>
<keyword evidence="2" id="KW-1185">Reference proteome</keyword>
<gene>
    <name evidence="1" type="ORF">B8W69_05765</name>
</gene>
<sequence length="77" mass="8284">MRFRDDHGYELVVAVSANASGTGNEYPLHPAGSVAVDQEPGALRVKLQGVKVDAHDLFTGVSSELEQRHEGLRVEIG</sequence>
<dbReference type="AlphaFoldDB" id="A0A1X2LBK6"/>
<dbReference type="Proteomes" id="UP000242320">
    <property type="component" value="Unassembled WGS sequence"/>
</dbReference>
<protein>
    <submittedName>
        <fullName evidence="1">Uncharacterized protein</fullName>
    </submittedName>
</protein>
<dbReference type="EMBL" id="NCXM01000004">
    <property type="protein sequence ID" value="OSC31337.1"/>
    <property type="molecule type" value="Genomic_DNA"/>
</dbReference>
<name>A0A1X2LBK6_9MYCO</name>
<proteinExistence type="predicted"/>
<reference evidence="1 2" key="1">
    <citation type="submission" date="2017-04" db="EMBL/GenBank/DDBJ databases">
        <title>The new phylogeny of genus Mycobacterium.</title>
        <authorList>
            <person name="Tortoli E."/>
            <person name="Trovato A."/>
            <person name="Cirillo D.M."/>
        </authorList>
    </citation>
    <scope>NUCLEOTIDE SEQUENCE [LARGE SCALE GENOMIC DNA]</scope>
    <source>
        <strain evidence="1 2">DSM 45247</strain>
    </source>
</reference>
<evidence type="ECO:0000313" key="1">
    <source>
        <dbReference type="EMBL" id="OSC31337.1"/>
    </source>
</evidence>
<evidence type="ECO:0000313" key="2">
    <source>
        <dbReference type="Proteomes" id="UP000242320"/>
    </source>
</evidence>
<organism evidence="1 2">
    <name type="scientific">Mycolicibacterium vulneris</name>
    <dbReference type="NCBI Taxonomy" id="547163"/>
    <lineage>
        <taxon>Bacteria</taxon>
        <taxon>Bacillati</taxon>
        <taxon>Actinomycetota</taxon>
        <taxon>Actinomycetes</taxon>
        <taxon>Mycobacteriales</taxon>
        <taxon>Mycobacteriaceae</taxon>
        <taxon>Mycolicibacterium</taxon>
    </lineage>
</organism>
<comment type="caution">
    <text evidence="1">The sequence shown here is derived from an EMBL/GenBank/DDBJ whole genome shotgun (WGS) entry which is preliminary data.</text>
</comment>